<dbReference type="Gene3D" id="3.40.50.300">
    <property type="entry name" value="P-loop containing nucleotide triphosphate hydrolases"/>
    <property type="match status" value="1"/>
</dbReference>
<sequence length="285" mass="33336">MLLSKLSHKIVTKIHSVTLQKKIISVYKNTENPKSAIFYTTHKCASSFVPQLFSVILKNSDYELVDYAGAIWHLGNKFNLGTPHIDCLQNFLEKSYSDLYSLHGKIYGPQRVPLDFPGRDKFKNIFFLRDPRDVLISAYFSFAFTHPEPLNDISRKEFLERRKRLQEQGIDQYVLEESKTWAVPLYDKYKHLRDTAQNSIYLKYDFFTAQTPEFIERIAEFLELNPSQEEIARLTTKANPVQKIEVMKHQRSGKTGQYLEKLHPDTVDKLDHILAEVLSDWEFPL</sequence>
<keyword evidence="3" id="KW-1185">Reference proteome</keyword>
<feature type="domain" description="Sulfotransferase" evidence="1">
    <location>
        <begin position="119"/>
        <end position="281"/>
    </location>
</feature>
<protein>
    <recommendedName>
        <fullName evidence="1">Sulfotransferase domain-containing protein</fullName>
    </recommendedName>
</protein>
<proteinExistence type="predicted"/>
<evidence type="ECO:0000313" key="3">
    <source>
        <dbReference type="Proteomes" id="UP000068167"/>
    </source>
</evidence>
<dbReference type="AlphaFoldDB" id="A0A0K1RVQ5"/>
<dbReference type="Proteomes" id="UP000068167">
    <property type="component" value="Chromosome"/>
</dbReference>
<gene>
    <name evidence="2" type="ORF">VL20_772</name>
</gene>
<evidence type="ECO:0000313" key="2">
    <source>
        <dbReference type="EMBL" id="AKV65979.1"/>
    </source>
</evidence>
<dbReference type="PATRIC" id="fig|1638788.3.peg.776"/>
<dbReference type="InterPro" id="IPR000863">
    <property type="entry name" value="Sulfotransferase_dom"/>
</dbReference>
<dbReference type="Pfam" id="PF00685">
    <property type="entry name" value="Sulfotransfer_1"/>
    <property type="match status" value="1"/>
</dbReference>
<organism evidence="2 3">
    <name type="scientific">Microcystis panniformis FACHB-1757</name>
    <dbReference type="NCBI Taxonomy" id="1638788"/>
    <lineage>
        <taxon>Bacteria</taxon>
        <taxon>Bacillati</taxon>
        <taxon>Cyanobacteriota</taxon>
        <taxon>Cyanophyceae</taxon>
        <taxon>Oscillatoriophycideae</taxon>
        <taxon>Chroococcales</taxon>
        <taxon>Microcystaceae</taxon>
        <taxon>Microcystis</taxon>
    </lineage>
</organism>
<dbReference type="GO" id="GO:0008146">
    <property type="term" value="F:sulfotransferase activity"/>
    <property type="evidence" value="ECO:0007669"/>
    <property type="project" value="InterPro"/>
</dbReference>
<dbReference type="SUPFAM" id="SSF52540">
    <property type="entry name" value="P-loop containing nucleoside triphosphate hydrolases"/>
    <property type="match status" value="1"/>
</dbReference>
<accession>A0A0K1RVQ5</accession>
<dbReference type="InterPro" id="IPR027417">
    <property type="entry name" value="P-loop_NTPase"/>
</dbReference>
<dbReference type="KEGG" id="mpk:VL20_772"/>
<reference evidence="2 3" key="1">
    <citation type="journal article" date="2016" name="Stand. Genomic Sci.">
        <title>Complete genome sequence and genomic characterization of Microcystis panniformis FACHB 1757 by third-generation sequencing.</title>
        <authorList>
            <person name="Zhang J.Y."/>
            <person name="Guan R."/>
            <person name="Zhang H.J."/>
            <person name="Li H."/>
            <person name="Xiao P."/>
            <person name="Yu G.L."/>
            <person name="Du L."/>
            <person name="Cao D.M."/>
            <person name="Zhu B.C."/>
            <person name="Li R.H."/>
            <person name="Lu Z.H."/>
        </authorList>
    </citation>
    <scope>NUCLEOTIDE SEQUENCE [LARGE SCALE GENOMIC DNA]</scope>
    <source>
        <strain evidence="2 3">FACHB-1757</strain>
    </source>
</reference>
<evidence type="ECO:0000259" key="1">
    <source>
        <dbReference type="Pfam" id="PF00685"/>
    </source>
</evidence>
<dbReference type="EMBL" id="CP011339">
    <property type="protein sequence ID" value="AKV65979.1"/>
    <property type="molecule type" value="Genomic_DNA"/>
</dbReference>
<name>A0A0K1RVQ5_9CHRO</name>